<feature type="chain" id="PRO_5006447663" evidence="1">
    <location>
        <begin position="17"/>
        <end position="156"/>
    </location>
</feature>
<dbReference type="WBParaSite" id="EEL_0000300801-mRNA-1">
    <property type="protein sequence ID" value="EEL_0000300801-mRNA-1"/>
    <property type="gene ID" value="EEL_0000300801"/>
</dbReference>
<evidence type="ECO:0000256" key="1">
    <source>
        <dbReference type="SAM" id="SignalP"/>
    </source>
</evidence>
<evidence type="ECO:0000313" key="3">
    <source>
        <dbReference type="WBParaSite" id="EEL_0000300801-mRNA-1"/>
    </source>
</evidence>
<sequence length="156" mass="18467">MLYWLLGTGLFLIISCQPDFINELSTAKKKEFEALFEQQPELTRTEFYDLCQDWAQKQGAKIKVAKLLQKQYRQYRQAEERYIAKRDRILKDRLERSNGSAAAKNYLHELLDLQSNMNITLKLYEKKEEEMRHAILAEVLQEATEIWNSLDPAHID</sequence>
<keyword evidence="1" id="KW-0732">Signal</keyword>
<feature type="signal peptide" evidence="1">
    <location>
        <begin position="1"/>
        <end position="16"/>
    </location>
</feature>
<dbReference type="AlphaFoldDB" id="A0A0R3RNE8"/>
<accession>A0A0R3RNE8</accession>
<proteinExistence type="predicted"/>
<evidence type="ECO:0000313" key="2">
    <source>
        <dbReference type="Proteomes" id="UP000050640"/>
    </source>
</evidence>
<protein>
    <submittedName>
        <fullName evidence="3">DUF148 domain-containing protein</fullName>
    </submittedName>
</protein>
<dbReference type="Proteomes" id="UP000050640">
    <property type="component" value="Unplaced"/>
</dbReference>
<name>A0A0R3RNE8_9BILA</name>
<reference evidence="3" key="1">
    <citation type="submission" date="2017-02" db="UniProtKB">
        <authorList>
            <consortium name="WormBaseParasite"/>
        </authorList>
    </citation>
    <scope>IDENTIFICATION</scope>
</reference>
<keyword evidence="2" id="KW-1185">Reference proteome</keyword>
<organism evidence="2 3">
    <name type="scientific">Elaeophora elaphi</name>
    <dbReference type="NCBI Taxonomy" id="1147741"/>
    <lineage>
        <taxon>Eukaryota</taxon>
        <taxon>Metazoa</taxon>
        <taxon>Ecdysozoa</taxon>
        <taxon>Nematoda</taxon>
        <taxon>Chromadorea</taxon>
        <taxon>Rhabditida</taxon>
        <taxon>Spirurina</taxon>
        <taxon>Spiruromorpha</taxon>
        <taxon>Filarioidea</taxon>
        <taxon>Onchocercidae</taxon>
        <taxon>Elaeophora</taxon>
    </lineage>
</organism>